<evidence type="ECO:0000313" key="3">
    <source>
        <dbReference type="EMBL" id="KAK7455875.1"/>
    </source>
</evidence>
<feature type="region of interest" description="Disordered" evidence="1">
    <location>
        <begin position="474"/>
        <end position="493"/>
    </location>
</feature>
<keyword evidence="2" id="KW-1133">Transmembrane helix</keyword>
<evidence type="ECO:0000256" key="2">
    <source>
        <dbReference type="SAM" id="Phobius"/>
    </source>
</evidence>
<gene>
    <name evidence="3" type="ORF">VKT23_010912</name>
</gene>
<dbReference type="EMBL" id="JBANRG010000022">
    <property type="protein sequence ID" value="KAK7455875.1"/>
    <property type="molecule type" value="Genomic_DNA"/>
</dbReference>
<organism evidence="3 4">
    <name type="scientific">Marasmiellus scandens</name>
    <dbReference type="NCBI Taxonomy" id="2682957"/>
    <lineage>
        <taxon>Eukaryota</taxon>
        <taxon>Fungi</taxon>
        <taxon>Dikarya</taxon>
        <taxon>Basidiomycota</taxon>
        <taxon>Agaricomycotina</taxon>
        <taxon>Agaricomycetes</taxon>
        <taxon>Agaricomycetidae</taxon>
        <taxon>Agaricales</taxon>
        <taxon>Marasmiineae</taxon>
        <taxon>Omphalotaceae</taxon>
        <taxon>Marasmiellus</taxon>
    </lineage>
</organism>
<keyword evidence="2" id="KW-0812">Transmembrane</keyword>
<sequence>MMKETDYLSLSSNSTYELPLSTTVQFPKRSLTHRLCKEYPGVRSGGWFSRYEEQRHHVLGNTIRVISYILLAPFVVAFPIAFGIFMLMIGLPYMGSGDDNDNSSSDDLDILLVNSTIELLEDNKEQEDYYDIPIAVLRNPPGYQKSAGPSFATYRTGLSQDLYAPTNFEPHWMLEVQVLDGKYAGFRQVVWNGDLRGNGYTAISYGIKSAHVLFEQAGKCTVDPKPEGKDYSFADRRRIAKHLLEEYYSAKRHFSKAHLELSKNRTEYIWIDEFCISDKKDDYEGIGFQIQRKEELARIPDIFRGAENVVVFCEKPKCEHVTLDCPWGKRLFTLGEILHAKHVERMTRMTEDEHHCFVYPESAQSFRERMLHEAALKERWHLHSLLMNSINSGSTTWQSAIHALIVETVRRDIDTGFTNHNLLGQGLNGLLPRRARPNHLLGKNGWADLAWLLELNQGFYNAAALAAVCALNDEPDSAHDDPDDPNSAYGWLGPPLEPKAGNERLEPLVHAFPVGGKNSKGGDTVHLNIVGAEIISLEPCVRRDKDALYHLPEYKWKKIGSAVLLIVFWILGIVVYVSVSSEDGNTAGVWGAIVLIYFSSIAYNLYHLIVGQRFIERKGWVFLGNDKMNDGSKGDAAWGAQPETALGRIDSRLGELIGWDNYQLTPKWNDFNPRFKVGHLVDLRSGMKVQVVVTKRPNAMVVLAVHGTGVTCMLLNRPEGASKVVEKVGMVNLPSYILAKAIKSGSIRVGL</sequence>
<evidence type="ECO:0000256" key="1">
    <source>
        <dbReference type="SAM" id="MobiDB-lite"/>
    </source>
</evidence>
<name>A0ABR1JAJ5_9AGAR</name>
<reference evidence="3 4" key="1">
    <citation type="submission" date="2024-01" db="EMBL/GenBank/DDBJ databases">
        <title>A draft genome for the cacao thread blight pathogen Marasmiellus scandens.</title>
        <authorList>
            <person name="Baruah I.K."/>
            <person name="Leung J."/>
            <person name="Bukari Y."/>
            <person name="Amoako-Attah I."/>
            <person name="Meinhardt L.W."/>
            <person name="Bailey B.A."/>
            <person name="Cohen S.P."/>
        </authorList>
    </citation>
    <scope>NUCLEOTIDE SEQUENCE [LARGE SCALE GENOMIC DNA]</scope>
    <source>
        <strain evidence="3 4">GH-19</strain>
    </source>
</reference>
<evidence type="ECO:0008006" key="5">
    <source>
        <dbReference type="Google" id="ProtNLM"/>
    </source>
</evidence>
<proteinExistence type="predicted"/>
<protein>
    <recommendedName>
        <fullName evidence="5">Heterokaryon incompatibility domain-containing protein</fullName>
    </recommendedName>
</protein>
<feature type="transmembrane region" description="Helical" evidence="2">
    <location>
        <begin position="65"/>
        <end position="89"/>
    </location>
</feature>
<keyword evidence="4" id="KW-1185">Reference proteome</keyword>
<feature type="transmembrane region" description="Helical" evidence="2">
    <location>
        <begin position="589"/>
        <end position="609"/>
    </location>
</feature>
<feature type="transmembrane region" description="Helical" evidence="2">
    <location>
        <begin position="559"/>
        <end position="577"/>
    </location>
</feature>
<keyword evidence="2" id="KW-0472">Membrane</keyword>
<evidence type="ECO:0000313" key="4">
    <source>
        <dbReference type="Proteomes" id="UP001498398"/>
    </source>
</evidence>
<comment type="caution">
    <text evidence="3">The sequence shown here is derived from an EMBL/GenBank/DDBJ whole genome shotgun (WGS) entry which is preliminary data.</text>
</comment>
<dbReference type="Proteomes" id="UP001498398">
    <property type="component" value="Unassembled WGS sequence"/>
</dbReference>
<accession>A0ABR1JAJ5</accession>